<proteinExistence type="predicted"/>
<organism evidence="1 2">
    <name type="scientific">Okeanomitos corallinicola TIOX110</name>
    <dbReference type="NCBI Taxonomy" id="3133117"/>
    <lineage>
        <taxon>Bacteria</taxon>
        <taxon>Bacillati</taxon>
        <taxon>Cyanobacteriota</taxon>
        <taxon>Cyanophyceae</taxon>
        <taxon>Nostocales</taxon>
        <taxon>Aphanizomenonaceae</taxon>
        <taxon>Okeanomitos</taxon>
    </lineage>
</organism>
<gene>
    <name evidence="1" type="ORF">WJM97_06460</name>
</gene>
<evidence type="ECO:0000313" key="2">
    <source>
        <dbReference type="Proteomes" id="UP001483337"/>
    </source>
</evidence>
<dbReference type="Proteomes" id="UP001483337">
    <property type="component" value="Chromosome"/>
</dbReference>
<reference evidence="1 2" key="1">
    <citation type="submission" date="2024-04" db="EMBL/GenBank/DDBJ databases">
        <title>Okeanomitos corallinicola gen. &amp; sp. nov. (Nostocales, Cyanobacteria), a new toxic marine heterocyst-forming cyanobacterium from a coral reef.</title>
        <authorList>
            <person name="Li H."/>
            <person name="Li R."/>
            <person name="Kang J."/>
            <person name="Hii K.S."/>
            <person name="Mohamed H.F."/>
            <person name="Xu X."/>
            <person name="Luo Z."/>
        </authorList>
    </citation>
    <scope>NUCLEOTIDE SEQUENCE [LARGE SCALE GENOMIC DNA]</scope>
    <source>
        <strain evidence="1 2">TIOX110</strain>
    </source>
</reference>
<protein>
    <submittedName>
        <fullName evidence="1">Uncharacterized protein</fullName>
    </submittedName>
</protein>
<dbReference type="RefSeq" id="WP_353932222.1">
    <property type="nucleotide sequence ID" value="NZ_CP150886.1"/>
</dbReference>
<dbReference type="EMBL" id="CP150886">
    <property type="protein sequence ID" value="WZB89320.1"/>
    <property type="molecule type" value="Genomic_DNA"/>
</dbReference>
<keyword evidence="2" id="KW-1185">Reference proteome</keyword>
<sequence>MPQEIQFFTIKIFSEMFLSEFNGETNPFNTNSIYKCLKELFQGTETKSQEYVDKYFDNVELDYLCNITLSELEKIDADLDKKYQHIFDPKTNTLSFVNEELWSTLEKIIVDKTQKCLSGENKSTSLKNNVKISQDYQKLLDLFNKRILFMASF</sequence>
<evidence type="ECO:0000313" key="1">
    <source>
        <dbReference type="EMBL" id="WZB89320.1"/>
    </source>
</evidence>
<accession>A0ABZ2V0J6</accession>
<name>A0ABZ2V0J6_9CYAN</name>